<dbReference type="Gene3D" id="3.40.50.1000">
    <property type="entry name" value="HAD superfamily/HAD-like"/>
    <property type="match status" value="1"/>
</dbReference>
<feature type="transmembrane region" description="Helical" evidence="15">
    <location>
        <begin position="1095"/>
        <end position="1118"/>
    </location>
</feature>
<dbReference type="SUPFAM" id="SSF81653">
    <property type="entry name" value="Calcium ATPase, transduction domain A"/>
    <property type="match status" value="1"/>
</dbReference>
<dbReference type="InterPro" id="IPR057255">
    <property type="entry name" value="2TM_P5A-ATPase"/>
</dbReference>
<evidence type="ECO:0000313" key="18">
    <source>
        <dbReference type="Proteomes" id="UP000095281"/>
    </source>
</evidence>
<keyword evidence="7" id="KW-0256">Endoplasmic reticulum</keyword>
<dbReference type="Pfam" id="PF23143">
    <property type="entry name" value="2TM_P5A-ATPase"/>
    <property type="match status" value="1"/>
</dbReference>
<keyword evidence="10" id="KW-1278">Translocase</keyword>
<keyword evidence="8" id="KW-0067">ATP-binding</keyword>
<dbReference type="InterPro" id="IPR008250">
    <property type="entry name" value="ATPase_P-typ_transduc_dom_A_sf"/>
</dbReference>
<evidence type="ECO:0000259" key="17">
    <source>
        <dbReference type="Pfam" id="PF23143"/>
    </source>
</evidence>
<dbReference type="GO" id="GO:0019829">
    <property type="term" value="F:ATPase-coupled monoatomic cation transmembrane transporter activity"/>
    <property type="evidence" value="ECO:0007669"/>
    <property type="project" value="TreeGrafter"/>
</dbReference>
<feature type="transmembrane region" description="Helical" evidence="15">
    <location>
        <begin position="49"/>
        <end position="72"/>
    </location>
</feature>
<reference evidence="19" key="1">
    <citation type="submission" date="2016-11" db="UniProtKB">
        <authorList>
            <consortium name="WormBaseParasite"/>
        </authorList>
    </citation>
    <scope>IDENTIFICATION</scope>
</reference>
<dbReference type="PRINTS" id="PR00119">
    <property type="entry name" value="CATATPASE"/>
</dbReference>
<keyword evidence="6" id="KW-0547">Nucleotide-binding</keyword>
<evidence type="ECO:0000256" key="15">
    <source>
        <dbReference type="SAM" id="Phobius"/>
    </source>
</evidence>
<feature type="transmembrane region" description="Helical" evidence="15">
    <location>
        <begin position="213"/>
        <end position="231"/>
    </location>
</feature>
<keyword evidence="3" id="KW-0813">Transport</keyword>
<name>A0A1I8B0W6_MELHA</name>
<organism evidence="18 19">
    <name type="scientific">Meloidogyne hapla</name>
    <name type="common">Root-knot nematode worm</name>
    <dbReference type="NCBI Taxonomy" id="6305"/>
    <lineage>
        <taxon>Eukaryota</taxon>
        <taxon>Metazoa</taxon>
        <taxon>Ecdysozoa</taxon>
        <taxon>Nematoda</taxon>
        <taxon>Chromadorea</taxon>
        <taxon>Rhabditida</taxon>
        <taxon>Tylenchina</taxon>
        <taxon>Tylenchomorpha</taxon>
        <taxon>Tylenchoidea</taxon>
        <taxon>Meloidogynidae</taxon>
        <taxon>Meloidogyninae</taxon>
        <taxon>Meloidogyne</taxon>
    </lineage>
</organism>
<dbReference type="InterPro" id="IPR023299">
    <property type="entry name" value="ATPase_P-typ_cyto_dom_N"/>
</dbReference>
<comment type="subcellular location">
    <subcellularLocation>
        <location evidence="1">Endoplasmic reticulum membrane</location>
        <topology evidence="1">Multi-pass membrane protein</topology>
    </subcellularLocation>
</comment>
<evidence type="ECO:0000256" key="1">
    <source>
        <dbReference type="ARBA" id="ARBA00004477"/>
    </source>
</evidence>
<dbReference type="SUPFAM" id="SSF81660">
    <property type="entry name" value="Metal cation-transporting ATPase, ATP-binding domain N"/>
    <property type="match status" value="1"/>
</dbReference>
<evidence type="ECO:0000256" key="2">
    <source>
        <dbReference type="ARBA" id="ARBA00006000"/>
    </source>
</evidence>
<dbReference type="GO" id="GO:0016887">
    <property type="term" value="F:ATP hydrolysis activity"/>
    <property type="evidence" value="ECO:0007669"/>
    <property type="project" value="InterPro"/>
</dbReference>
<keyword evidence="9" id="KW-0460">Magnesium</keyword>
<proteinExistence type="inferred from homology"/>
<dbReference type="GO" id="GO:0005789">
    <property type="term" value="C:endoplasmic reticulum membrane"/>
    <property type="evidence" value="ECO:0007669"/>
    <property type="project" value="UniProtKB-SubCell"/>
</dbReference>
<evidence type="ECO:0000256" key="6">
    <source>
        <dbReference type="ARBA" id="ARBA00022741"/>
    </source>
</evidence>
<feature type="coiled-coil region" evidence="13">
    <location>
        <begin position="923"/>
        <end position="953"/>
    </location>
</feature>
<evidence type="ECO:0000313" key="19">
    <source>
        <dbReference type="WBParaSite" id="MhA1_Contig1192.frz3.fgene4"/>
    </source>
</evidence>
<dbReference type="Proteomes" id="UP000095281">
    <property type="component" value="Unplaced"/>
</dbReference>
<evidence type="ECO:0000256" key="9">
    <source>
        <dbReference type="ARBA" id="ARBA00022842"/>
    </source>
</evidence>
<dbReference type="SUPFAM" id="SSF56784">
    <property type="entry name" value="HAD-like"/>
    <property type="match status" value="1"/>
</dbReference>
<sequence>MAIDQLIESVSAYRRRPIFMHAFITPFLVFHACWIAFWQNLGFEDYWEFGCIISVGILILQALTALFCYWFVEVDSFLNCSKVFNLLNDAQLVKVKPTPNNGWTEFVPLIRTKLPNGHLRLSFCFQKIYYKFNEDLGEFKAITFNTNLPFRIFQDTKGIENEDKIKEIEFEYGNNKVEMEVPKFAELFTERATAPFFIFQVFCVGLWCLEDMWYYSLLTLFMLVTFEVTIVKQQMRNMSEIRNMGSKPYLVNVYRGKRWNKISSDQLICGDIISLTSTKAGEEKSIPCDLLLLRGHAICDEAMLTGESIPQMKESIEELERERIFDSNVDSRLHVLFGGTKILQHTPPAKNEAGTKAPDSGVICYVLRTGFNTNQGSLLRTIMFGVKRVSANNLETFAFILFLLIFAIAASAYLWIKGTEDENRSRYKLFLECVLILTSVIPPELPIELSLAVNNSLLALQKLGIFCTEPFRIPFAGKIDVCCFDKTGTLTTDELVMEGVAGLRPLQSESSEILENISSNNTENDVSLVRLPSNCDLKSVRALASCHSLVRFDEELVGDPLEKAILKWIDWNVTKQDSVIPIKKTTKVPPIKILRRFHFSSQMKRMTVISAYQNPGQTTTNCIVTVKGAPEVLRGMFHELPPLYDEHYQSLARAGARIIALGIRELGPLSTQQIRETPRDEFECELSFAGFAVVSCPLKADTRLMIREIIDSSHRVVMITGDNVLTALHVAHELKFIRKNRMALILDQLEDQNNQDKWLWRSVDGTTSLTTDVLLTKNHLLARHRKFELCLTGSSFENLHDSLESWKFKIILENVRVYARMSPKQKEKAINSLKHMGFVTLMCGDGTNDVGALKHSEVGVALLSHPIKNEEKSTSQPNENKPTTGEIDAPNSSKTVKKPPVNLPSYIVSRNEAKGPGRQQQILTRQNQMQNRLDQMMREMEQEEQAKVRLGDASYAAPFTSKSTSIQSICNIIKQGRCTLVTTMQMFKILALNALVLAYSQSVLYLDGVKFSDTQATVQGIFLAACFLFISRSKPLKTLSKQRPMPNIFNVYTLTTITLQFSVHFACLIHIVNLAHNLEERPKSIDLEKEFKPNLLNTAVYLMSSTLQIATFAVNYRGKPFMESLTENRPMFYSIICSFLVMVVFASNIVPEMNHKFELVHIPELLRNNLVLCIIGDLFCCFLIDRCLNYFLGDARIK</sequence>
<feature type="region of interest" description="Disordered" evidence="14">
    <location>
        <begin position="865"/>
        <end position="902"/>
    </location>
</feature>
<dbReference type="SFLD" id="SFLDS00003">
    <property type="entry name" value="Haloacid_Dehalogenase"/>
    <property type="match status" value="1"/>
</dbReference>
<dbReference type="GO" id="GO:0006874">
    <property type="term" value="P:intracellular calcium ion homeostasis"/>
    <property type="evidence" value="ECO:0007669"/>
    <property type="project" value="TreeGrafter"/>
</dbReference>
<feature type="domain" description="P5A-ATPase transmembrane helical hairpin" evidence="17">
    <location>
        <begin position="16"/>
        <end position="83"/>
    </location>
</feature>
<dbReference type="InterPro" id="IPR006544">
    <property type="entry name" value="P-type_TPase_V"/>
</dbReference>
<keyword evidence="12 15" id="KW-0472">Membrane</keyword>
<evidence type="ECO:0000256" key="4">
    <source>
        <dbReference type="ARBA" id="ARBA00022692"/>
    </source>
</evidence>
<dbReference type="SFLD" id="SFLDF00027">
    <property type="entry name" value="p-type_atpase"/>
    <property type="match status" value="1"/>
</dbReference>
<dbReference type="InterPro" id="IPR023214">
    <property type="entry name" value="HAD_sf"/>
</dbReference>
<dbReference type="NCBIfam" id="TIGR01657">
    <property type="entry name" value="P-ATPase-V"/>
    <property type="match status" value="1"/>
</dbReference>
<dbReference type="Pfam" id="PF00122">
    <property type="entry name" value="E1-E2_ATPase"/>
    <property type="match status" value="1"/>
</dbReference>
<evidence type="ECO:0000256" key="14">
    <source>
        <dbReference type="SAM" id="MobiDB-lite"/>
    </source>
</evidence>
<feature type="domain" description="P-type ATPase A" evidence="16">
    <location>
        <begin position="250"/>
        <end position="376"/>
    </location>
</feature>
<dbReference type="Gene3D" id="2.70.150.10">
    <property type="entry name" value="Calcium-transporting ATPase, cytoplasmic transduction domain A"/>
    <property type="match status" value="1"/>
</dbReference>
<dbReference type="PANTHER" id="PTHR45630:SF7">
    <property type="entry name" value="ENDOPLASMIC RETICULUM TRANSMEMBRANE HELIX TRANSLOCASE"/>
    <property type="match status" value="1"/>
</dbReference>
<evidence type="ECO:0000256" key="3">
    <source>
        <dbReference type="ARBA" id="ARBA00022448"/>
    </source>
</evidence>
<dbReference type="FunFam" id="3.40.50.1000:FF:000056">
    <property type="entry name" value="Cation-transporting ATPase"/>
    <property type="match status" value="1"/>
</dbReference>
<dbReference type="InterPro" id="IPR018303">
    <property type="entry name" value="ATPase_P-typ_P_site"/>
</dbReference>
<dbReference type="InterPro" id="IPR059000">
    <property type="entry name" value="ATPase_P-type_domA"/>
</dbReference>
<dbReference type="SUPFAM" id="SSF81665">
    <property type="entry name" value="Calcium ATPase, transmembrane domain M"/>
    <property type="match status" value="1"/>
</dbReference>
<dbReference type="OMA" id="QKTKYVW"/>
<evidence type="ECO:0000256" key="8">
    <source>
        <dbReference type="ARBA" id="ARBA00022840"/>
    </source>
</evidence>
<evidence type="ECO:0000256" key="11">
    <source>
        <dbReference type="ARBA" id="ARBA00022989"/>
    </source>
</evidence>
<dbReference type="PANTHER" id="PTHR45630">
    <property type="entry name" value="CATION-TRANSPORTING ATPASE-RELATED"/>
    <property type="match status" value="1"/>
</dbReference>
<feature type="transmembrane region" description="Helical" evidence="15">
    <location>
        <begin position="1051"/>
        <end position="1075"/>
    </location>
</feature>
<keyword evidence="5" id="KW-0479">Metal-binding</keyword>
<evidence type="ECO:0000256" key="5">
    <source>
        <dbReference type="ARBA" id="ARBA00022723"/>
    </source>
</evidence>
<protein>
    <submittedName>
        <fullName evidence="19">Cation-transporting ATPase</fullName>
    </submittedName>
</protein>
<dbReference type="SFLD" id="SFLDG00002">
    <property type="entry name" value="C1.7:_P-type_atpase_like"/>
    <property type="match status" value="1"/>
</dbReference>
<evidence type="ECO:0000256" key="7">
    <source>
        <dbReference type="ARBA" id="ARBA00022824"/>
    </source>
</evidence>
<dbReference type="GO" id="GO:0046872">
    <property type="term" value="F:metal ion binding"/>
    <property type="evidence" value="ECO:0007669"/>
    <property type="project" value="UniProtKB-KW"/>
</dbReference>
<keyword evidence="4 15" id="KW-0812">Transmembrane</keyword>
<dbReference type="Pfam" id="PF13246">
    <property type="entry name" value="Cation_ATPase"/>
    <property type="match status" value="1"/>
</dbReference>
<dbReference type="AlphaFoldDB" id="A0A1I8B0W6"/>
<feature type="transmembrane region" description="Helical" evidence="15">
    <location>
        <begin position="188"/>
        <end position="207"/>
    </location>
</feature>
<feature type="transmembrane region" description="Helical" evidence="15">
    <location>
        <begin position="18"/>
        <end position="37"/>
    </location>
</feature>
<dbReference type="Gene3D" id="3.40.1110.10">
    <property type="entry name" value="Calcium-transporting ATPase, cytoplasmic domain N"/>
    <property type="match status" value="1"/>
</dbReference>
<accession>A0A1I8B0W6</accession>
<dbReference type="InterPro" id="IPR001757">
    <property type="entry name" value="P_typ_ATPase"/>
</dbReference>
<dbReference type="InterPro" id="IPR023298">
    <property type="entry name" value="ATPase_P-typ_TM_dom_sf"/>
</dbReference>
<feature type="compositionally biased region" description="Polar residues" evidence="14">
    <location>
        <begin position="874"/>
        <end position="883"/>
    </location>
</feature>
<evidence type="ECO:0000256" key="13">
    <source>
        <dbReference type="SAM" id="Coils"/>
    </source>
</evidence>
<dbReference type="GO" id="GO:0005524">
    <property type="term" value="F:ATP binding"/>
    <property type="evidence" value="ECO:0007669"/>
    <property type="project" value="UniProtKB-KW"/>
</dbReference>
<dbReference type="PROSITE" id="PS00154">
    <property type="entry name" value="ATPASE_E1_E2"/>
    <property type="match status" value="1"/>
</dbReference>
<dbReference type="CDD" id="cd07543">
    <property type="entry name" value="P-type_ATPase_cation"/>
    <property type="match status" value="1"/>
</dbReference>
<keyword evidence="13" id="KW-0175">Coiled coil</keyword>
<dbReference type="NCBIfam" id="TIGR01494">
    <property type="entry name" value="ATPase_P-type"/>
    <property type="match status" value="1"/>
</dbReference>
<feature type="transmembrane region" description="Helical" evidence="15">
    <location>
        <begin position="397"/>
        <end position="416"/>
    </location>
</feature>
<dbReference type="InterPro" id="IPR047820">
    <property type="entry name" value="P5A-type_ATPase"/>
</dbReference>
<keyword evidence="11 15" id="KW-1133">Transmembrane helix</keyword>
<evidence type="ECO:0000256" key="12">
    <source>
        <dbReference type="ARBA" id="ARBA00023136"/>
    </source>
</evidence>
<dbReference type="GO" id="GO:0015662">
    <property type="term" value="F:P-type ion transporter activity"/>
    <property type="evidence" value="ECO:0007669"/>
    <property type="project" value="TreeGrafter"/>
</dbReference>
<evidence type="ECO:0000256" key="10">
    <source>
        <dbReference type="ARBA" id="ARBA00022967"/>
    </source>
</evidence>
<dbReference type="InterPro" id="IPR036412">
    <property type="entry name" value="HAD-like_sf"/>
</dbReference>
<comment type="similarity">
    <text evidence="2">Belongs to the cation transport ATPase (P-type) (TC 3.A.3) family. Type V subfamily.</text>
</comment>
<dbReference type="WBParaSite" id="MhA1_Contig1192.frz3.fgene4">
    <property type="protein sequence ID" value="MhA1_Contig1192.frz3.fgene4"/>
    <property type="gene ID" value="MhA1_Contig1192.frz3.fgene4"/>
</dbReference>
<feature type="transmembrane region" description="Helical" evidence="15">
    <location>
        <begin position="1130"/>
        <end position="1149"/>
    </location>
</feature>
<keyword evidence="18" id="KW-1185">Reference proteome</keyword>
<dbReference type="InterPro" id="IPR044492">
    <property type="entry name" value="P_typ_ATPase_HD_dom"/>
</dbReference>
<evidence type="ECO:0000259" key="16">
    <source>
        <dbReference type="Pfam" id="PF00122"/>
    </source>
</evidence>